<evidence type="ECO:0000256" key="7">
    <source>
        <dbReference type="ARBA" id="ARBA00022989"/>
    </source>
</evidence>
<dbReference type="Gene3D" id="1.10.3720.10">
    <property type="entry name" value="MetI-like"/>
    <property type="match status" value="1"/>
</dbReference>
<evidence type="ECO:0000256" key="4">
    <source>
        <dbReference type="ARBA" id="ARBA00022475"/>
    </source>
</evidence>
<evidence type="ECO:0000256" key="9">
    <source>
        <dbReference type="RuleBase" id="RU363032"/>
    </source>
</evidence>
<organism evidence="11 12">
    <name type="scientific">Salinihabitans flavidus</name>
    <dbReference type="NCBI Taxonomy" id="569882"/>
    <lineage>
        <taxon>Bacteria</taxon>
        <taxon>Pseudomonadati</taxon>
        <taxon>Pseudomonadota</taxon>
        <taxon>Alphaproteobacteria</taxon>
        <taxon>Rhodobacterales</taxon>
        <taxon>Roseobacteraceae</taxon>
        <taxon>Salinihabitans</taxon>
    </lineage>
</organism>
<comment type="subcellular location">
    <subcellularLocation>
        <location evidence="1">Cell inner membrane</location>
        <topology evidence="1">Multi-pass membrane protein</topology>
    </subcellularLocation>
    <subcellularLocation>
        <location evidence="9">Cell membrane</location>
        <topology evidence="9">Multi-pass membrane protein</topology>
    </subcellularLocation>
</comment>
<keyword evidence="7 9" id="KW-1133">Transmembrane helix</keyword>
<dbReference type="STRING" id="569882.SAMN04490248_1167"/>
<comment type="similarity">
    <text evidence="2">Belongs to the binding-protein-dependent transport system permease family. HisMQ subfamily.</text>
</comment>
<feature type="domain" description="ABC transmembrane type-1" evidence="10">
    <location>
        <begin position="17"/>
        <end position="214"/>
    </location>
</feature>
<reference evidence="11 12" key="1">
    <citation type="submission" date="2016-10" db="EMBL/GenBank/DDBJ databases">
        <authorList>
            <person name="de Groot N.N."/>
        </authorList>
    </citation>
    <scope>NUCLEOTIDE SEQUENCE [LARGE SCALE GENOMIC DNA]</scope>
    <source>
        <strain evidence="11 12">DSM 27842</strain>
    </source>
</reference>
<dbReference type="Pfam" id="PF00528">
    <property type="entry name" value="BPD_transp_1"/>
    <property type="match status" value="1"/>
</dbReference>
<evidence type="ECO:0000256" key="1">
    <source>
        <dbReference type="ARBA" id="ARBA00004429"/>
    </source>
</evidence>
<dbReference type="PANTHER" id="PTHR30614">
    <property type="entry name" value="MEMBRANE COMPONENT OF AMINO ACID ABC TRANSPORTER"/>
    <property type="match status" value="1"/>
</dbReference>
<dbReference type="GO" id="GO:0043190">
    <property type="term" value="C:ATP-binding cassette (ABC) transporter complex"/>
    <property type="evidence" value="ECO:0007669"/>
    <property type="project" value="InterPro"/>
</dbReference>
<evidence type="ECO:0000256" key="3">
    <source>
        <dbReference type="ARBA" id="ARBA00022448"/>
    </source>
</evidence>
<keyword evidence="6 9" id="KW-0812">Transmembrane</keyword>
<dbReference type="InterPro" id="IPR035906">
    <property type="entry name" value="MetI-like_sf"/>
</dbReference>
<dbReference type="EMBL" id="FODS01000016">
    <property type="protein sequence ID" value="SEO91612.1"/>
    <property type="molecule type" value="Genomic_DNA"/>
</dbReference>
<keyword evidence="5" id="KW-0997">Cell inner membrane</keyword>
<feature type="transmembrane region" description="Helical" evidence="9">
    <location>
        <begin position="12"/>
        <end position="41"/>
    </location>
</feature>
<sequence length="228" mass="24872">MNVELMIESLPALLSGLVVTFQLVAAALVVGFVIALPTALARISRLAILRGLALGYAFFFRGTPLLVQIFLIYYGFAQSEALRDSILWPILREPYWCALIAFSLNTGAYSAEVFRGGIQSVPHGQVEAARAIGMSPASVFRRIVWPQALRQALPAYGNEIILLVKASSLASTVTLMDITGVARTLAAETYMPIEMFTAAAAIYLALTYSMSWGIVLLERRLTPKESRV</sequence>
<dbReference type="NCBIfam" id="TIGR01726">
    <property type="entry name" value="HEQRo_perm_3TM"/>
    <property type="match status" value="1"/>
</dbReference>
<proteinExistence type="inferred from homology"/>
<dbReference type="RefSeq" id="WP_093119127.1">
    <property type="nucleotide sequence ID" value="NZ_FODS01000016.1"/>
</dbReference>
<dbReference type="OrthoDB" id="9808674at2"/>
<name>A0A1H8TKW1_9RHOB</name>
<accession>A0A1H8TKW1</accession>
<dbReference type="PANTHER" id="PTHR30614:SF10">
    <property type="entry name" value="ARGININE ABC TRANSPORTER PERMEASE PROTEIN ARTM"/>
    <property type="match status" value="1"/>
</dbReference>
<evidence type="ECO:0000256" key="5">
    <source>
        <dbReference type="ARBA" id="ARBA00022519"/>
    </source>
</evidence>
<dbReference type="Proteomes" id="UP000198893">
    <property type="component" value="Unassembled WGS sequence"/>
</dbReference>
<keyword evidence="8 9" id="KW-0472">Membrane</keyword>
<dbReference type="PROSITE" id="PS50928">
    <property type="entry name" value="ABC_TM1"/>
    <property type="match status" value="1"/>
</dbReference>
<keyword evidence="3 9" id="KW-0813">Transport</keyword>
<evidence type="ECO:0000259" key="10">
    <source>
        <dbReference type="PROSITE" id="PS50928"/>
    </source>
</evidence>
<evidence type="ECO:0000256" key="6">
    <source>
        <dbReference type="ARBA" id="ARBA00022692"/>
    </source>
</evidence>
<dbReference type="InterPro" id="IPR010065">
    <property type="entry name" value="AA_ABC_transptr_permease_3TM"/>
</dbReference>
<keyword evidence="4" id="KW-1003">Cell membrane</keyword>
<evidence type="ECO:0000256" key="8">
    <source>
        <dbReference type="ARBA" id="ARBA00023136"/>
    </source>
</evidence>
<feature type="transmembrane region" description="Helical" evidence="9">
    <location>
        <begin position="195"/>
        <end position="217"/>
    </location>
</feature>
<keyword evidence="12" id="KW-1185">Reference proteome</keyword>
<dbReference type="InterPro" id="IPR000515">
    <property type="entry name" value="MetI-like"/>
</dbReference>
<dbReference type="GO" id="GO:0006865">
    <property type="term" value="P:amino acid transport"/>
    <property type="evidence" value="ECO:0007669"/>
    <property type="project" value="TreeGrafter"/>
</dbReference>
<evidence type="ECO:0000313" key="12">
    <source>
        <dbReference type="Proteomes" id="UP000198893"/>
    </source>
</evidence>
<protein>
    <submittedName>
        <fullName evidence="11">Amino acid ABC transporter membrane protein 2, PAAT family</fullName>
    </submittedName>
</protein>
<dbReference type="GO" id="GO:0022857">
    <property type="term" value="F:transmembrane transporter activity"/>
    <property type="evidence" value="ECO:0007669"/>
    <property type="project" value="InterPro"/>
</dbReference>
<evidence type="ECO:0000256" key="2">
    <source>
        <dbReference type="ARBA" id="ARBA00010072"/>
    </source>
</evidence>
<dbReference type="InterPro" id="IPR043429">
    <property type="entry name" value="ArtM/GltK/GlnP/TcyL/YhdX-like"/>
</dbReference>
<dbReference type="AlphaFoldDB" id="A0A1H8TKW1"/>
<dbReference type="CDD" id="cd06261">
    <property type="entry name" value="TM_PBP2"/>
    <property type="match status" value="1"/>
</dbReference>
<feature type="transmembrane region" description="Helical" evidence="9">
    <location>
        <begin position="53"/>
        <end position="76"/>
    </location>
</feature>
<evidence type="ECO:0000313" key="11">
    <source>
        <dbReference type="EMBL" id="SEO91612.1"/>
    </source>
</evidence>
<gene>
    <name evidence="11" type="ORF">SAMN04490248_1167</name>
</gene>
<dbReference type="SUPFAM" id="SSF161098">
    <property type="entry name" value="MetI-like"/>
    <property type="match status" value="1"/>
</dbReference>